<sequence>MEKTLILVVHGIGEQAPGETIDALTGGAVQELRLPGAIEGRTEMIAEPAEDSELLQLFPCTIRQTVIPASFNDTFDQDQDVLAAEVYWSDLSPAPKGPFSTAFDLLHSVLGLGYLALENVDHSDGKISPWSRRGVHAFIWIFYALLAPLNALLLVGSLSLLSDQFFFPVGQGAGKLPGALLLAMTGGLVFAGCLIWLRYKQRPRHSYMMRAFITGLGAMSALTMAAALLIWLGQDTPWIEALRLSACQSVETTACWTRDYQDVALIAWLSTLFTGLVWLVAMVILLALFMTTTLTDLGLRRTLLLFGIPIVLMVAVQVSANRTWPWLLLTALFVAVLGLALSPPARGMFRRSLDRITRFFGQRELIYQSICNAMLILWMLITAALWALFSGMVKQIGGSEADPSLLTMIYQDYSSLLTSALAYVMIAVGTLLAIGAVPVIIRGVRRKHLAQETPTGLDVWCGRLILNPVLNLLLFILILWMAFGGLFQAAVTAMTVFGEAYRDPFTGAVFLNGVNAQTGQQIWTADSAITRLSNFHTGITDLNRLALVAAGVLGLVIYRGWNFIANALGIARDISVYAARTHGAKPMDGNTSRYVQRQRILARFRLVHDHLARQMDYDRLIVVAHSQGTVIAAQSLAQNDLPDRPRVLLTMGSPLTHIYGQYFAKAFGLQPLPGRLVRWINIFRCDDFVGTRVRLDDGVIENLRVEANGHTGYWTDRNVWSALRKALAITPSDNRDSPDAPHVA</sequence>
<proteinExistence type="predicted"/>
<feature type="transmembrane region" description="Helical" evidence="1">
    <location>
        <begin position="302"/>
        <end position="320"/>
    </location>
</feature>
<accession>A0A2K9EGN5</accession>
<dbReference type="KEGG" id="paro:CUV01_02975"/>
<feature type="transmembrane region" description="Helical" evidence="1">
    <location>
        <begin position="178"/>
        <end position="199"/>
    </location>
</feature>
<feature type="transmembrane region" description="Helical" evidence="1">
    <location>
        <begin position="472"/>
        <end position="497"/>
    </location>
</feature>
<feature type="transmembrane region" description="Helical" evidence="1">
    <location>
        <begin position="137"/>
        <end position="158"/>
    </location>
</feature>
<feature type="transmembrane region" description="Helical" evidence="1">
    <location>
        <begin position="326"/>
        <end position="345"/>
    </location>
</feature>
<gene>
    <name evidence="2" type="ORF">CUV01_02975</name>
</gene>
<reference evidence="2 3" key="1">
    <citation type="submission" date="2017-12" db="EMBL/GenBank/DDBJ databases">
        <authorList>
            <person name="Hurst M.R.H."/>
        </authorList>
    </citation>
    <scope>NUCLEOTIDE SEQUENCE [LARGE SCALE GENOMIC DNA]</scope>
    <source>
        <strain evidence="2 3">BM15</strain>
    </source>
</reference>
<name>A0A2K9EGN5_9RHOB</name>
<dbReference type="InterPro" id="IPR029058">
    <property type="entry name" value="AB_hydrolase_fold"/>
</dbReference>
<dbReference type="RefSeq" id="WP_101459162.1">
    <property type="nucleotide sequence ID" value="NZ_CP025408.1"/>
</dbReference>
<dbReference type="Proteomes" id="UP000233742">
    <property type="component" value="Chromosome"/>
</dbReference>
<feature type="transmembrane region" description="Helical" evidence="1">
    <location>
        <begin position="211"/>
        <end position="232"/>
    </location>
</feature>
<feature type="transmembrane region" description="Helical" evidence="1">
    <location>
        <begin position="420"/>
        <end position="441"/>
    </location>
</feature>
<organism evidence="2 3">
    <name type="scientific">Paracoccus tegillarcae</name>
    <dbReference type="NCBI Taxonomy" id="1529068"/>
    <lineage>
        <taxon>Bacteria</taxon>
        <taxon>Pseudomonadati</taxon>
        <taxon>Pseudomonadota</taxon>
        <taxon>Alphaproteobacteria</taxon>
        <taxon>Rhodobacterales</taxon>
        <taxon>Paracoccaceae</taxon>
        <taxon>Paracoccus</taxon>
    </lineage>
</organism>
<evidence type="ECO:0000313" key="3">
    <source>
        <dbReference type="Proteomes" id="UP000233742"/>
    </source>
</evidence>
<evidence type="ECO:0000256" key="1">
    <source>
        <dbReference type="SAM" id="Phobius"/>
    </source>
</evidence>
<evidence type="ECO:0008006" key="4">
    <source>
        <dbReference type="Google" id="ProtNLM"/>
    </source>
</evidence>
<dbReference type="OrthoDB" id="7694683at2"/>
<dbReference type="SUPFAM" id="SSF53474">
    <property type="entry name" value="alpha/beta-Hydrolases"/>
    <property type="match status" value="1"/>
</dbReference>
<evidence type="ECO:0000313" key="2">
    <source>
        <dbReference type="EMBL" id="AUH32487.1"/>
    </source>
</evidence>
<feature type="transmembrane region" description="Helical" evidence="1">
    <location>
        <begin position="365"/>
        <end position="389"/>
    </location>
</feature>
<keyword evidence="1" id="KW-0472">Membrane</keyword>
<dbReference type="Gene3D" id="3.40.50.1820">
    <property type="entry name" value="alpha/beta hydrolase"/>
    <property type="match status" value="1"/>
</dbReference>
<dbReference type="AlphaFoldDB" id="A0A2K9EGN5"/>
<protein>
    <recommendedName>
        <fullName evidence="4">Alpha/beta hydrolase</fullName>
    </recommendedName>
</protein>
<keyword evidence="1" id="KW-1133">Transmembrane helix</keyword>
<keyword evidence="3" id="KW-1185">Reference proteome</keyword>
<dbReference type="EMBL" id="CP025408">
    <property type="protein sequence ID" value="AUH32487.1"/>
    <property type="molecule type" value="Genomic_DNA"/>
</dbReference>
<keyword evidence="1" id="KW-0812">Transmembrane</keyword>
<feature type="transmembrane region" description="Helical" evidence="1">
    <location>
        <begin position="266"/>
        <end position="290"/>
    </location>
</feature>